<evidence type="ECO:0000256" key="1">
    <source>
        <dbReference type="SAM" id="MobiDB-lite"/>
    </source>
</evidence>
<protein>
    <submittedName>
        <fullName evidence="2">Uncharacterized protein</fullName>
    </submittedName>
</protein>
<name>A0A3M7PLT4_BRAPC</name>
<sequence length="87" mass="10147">MRPVIWKRTVLERPVFSDGLDRPSWIVRFQMTGPIKHKKFLVIYYFIPVRDRRSGPIQKTVHLDGPDSLTRPKQTCLTGARPDTNTI</sequence>
<dbReference type="EMBL" id="REGN01009992">
    <property type="protein sequence ID" value="RMZ99933.1"/>
    <property type="molecule type" value="Genomic_DNA"/>
</dbReference>
<organism evidence="2 3">
    <name type="scientific">Brachionus plicatilis</name>
    <name type="common">Marine rotifer</name>
    <name type="synonym">Brachionus muelleri</name>
    <dbReference type="NCBI Taxonomy" id="10195"/>
    <lineage>
        <taxon>Eukaryota</taxon>
        <taxon>Metazoa</taxon>
        <taxon>Spiralia</taxon>
        <taxon>Gnathifera</taxon>
        <taxon>Rotifera</taxon>
        <taxon>Eurotatoria</taxon>
        <taxon>Monogononta</taxon>
        <taxon>Pseudotrocha</taxon>
        <taxon>Ploima</taxon>
        <taxon>Brachionidae</taxon>
        <taxon>Brachionus</taxon>
    </lineage>
</organism>
<keyword evidence="3" id="KW-1185">Reference proteome</keyword>
<proteinExistence type="predicted"/>
<comment type="caution">
    <text evidence="2">The sequence shown here is derived from an EMBL/GenBank/DDBJ whole genome shotgun (WGS) entry which is preliminary data.</text>
</comment>
<feature type="compositionally biased region" description="Polar residues" evidence="1">
    <location>
        <begin position="71"/>
        <end position="87"/>
    </location>
</feature>
<evidence type="ECO:0000313" key="2">
    <source>
        <dbReference type="EMBL" id="RMZ99933.1"/>
    </source>
</evidence>
<dbReference type="AlphaFoldDB" id="A0A3M7PLT4"/>
<evidence type="ECO:0000313" key="3">
    <source>
        <dbReference type="Proteomes" id="UP000276133"/>
    </source>
</evidence>
<gene>
    <name evidence="2" type="ORF">BpHYR1_038938</name>
</gene>
<reference evidence="2 3" key="1">
    <citation type="journal article" date="2018" name="Sci. Rep.">
        <title>Genomic signatures of local adaptation to the degree of environmental predictability in rotifers.</title>
        <authorList>
            <person name="Franch-Gras L."/>
            <person name="Hahn C."/>
            <person name="Garcia-Roger E.M."/>
            <person name="Carmona M.J."/>
            <person name="Serra M."/>
            <person name="Gomez A."/>
        </authorList>
    </citation>
    <scope>NUCLEOTIDE SEQUENCE [LARGE SCALE GENOMIC DNA]</scope>
    <source>
        <strain evidence="2">HYR1</strain>
    </source>
</reference>
<feature type="region of interest" description="Disordered" evidence="1">
    <location>
        <begin position="57"/>
        <end position="87"/>
    </location>
</feature>
<dbReference type="Proteomes" id="UP000276133">
    <property type="component" value="Unassembled WGS sequence"/>
</dbReference>
<accession>A0A3M7PLT4</accession>